<proteinExistence type="predicted"/>
<evidence type="ECO:0000313" key="2">
    <source>
        <dbReference type="Proteomes" id="UP000555448"/>
    </source>
</evidence>
<dbReference type="Proteomes" id="UP000555448">
    <property type="component" value="Unassembled WGS sequence"/>
</dbReference>
<dbReference type="AlphaFoldDB" id="A0A7W7K696"/>
<protein>
    <submittedName>
        <fullName evidence="1">Uncharacterized protein</fullName>
    </submittedName>
</protein>
<accession>A0A7W7K696</accession>
<reference evidence="1 2" key="1">
    <citation type="submission" date="2020-08" db="EMBL/GenBank/DDBJ databases">
        <title>Functional genomics of gut bacteria from endangered species of beetles.</title>
        <authorList>
            <person name="Carlos-Shanley C."/>
        </authorList>
    </citation>
    <scope>NUCLEOTIDE SEQUENCE [LARGE SCALE GENOMIC DNA]</scope>
    <source>
        <strain evidence="1 2">S00245</strain>
    </source>
</reference>
<dbReference type="RefSeq" id="WP_184242060.1">
    <property type="nucleotide sequence ID" value="NZ_JACHLR010000001.1"/>
</dbReference>
<gene>
    <name evidence="1" type="ORF">HNO88_000304</name>
</gene>
<evidence type="ECO:0000313" key="1">
    <source>
        <dbReference type="EMBL" id="MBB4857007.1"/>
    </source>
</evidence>
<name>A0A7W7K696_9SPHN</name>
<sequence length="103" mass="10690">MPLDRELSPAEIVHAKMAGIPADRPGLLSDYPKMLYRKGKPEIGQHSLVSDSIGGLSSLPIAGHDGVTTLVVDGPDDELAALEDGWHASLTAATAPPAKKIAA</sequence>
<dbReference type="EMBL" id="JACHLR010000001">
    <property type="protein sequence ID" value="MBB4857007.1"/>
    <property type="molecule type" value="Genomic_DNA"/>
</dbReference>
<organism evidence="1 2">
    <name type="scientific">Novosphingobium chloroacetimidivorans</name>
    <dbReference type="NCBI Taxonomy" id="1428314"/>
    <lineage>
        <taxon>Bacteria</taxon>
        <taxon>Pseudomonadati</taxon>
        <taxon>Pseudomonadota</taxon>
        <taxon>Alphaproteobacteria</taxon>
        <taxon>Sphingomonadales</taxon>
        <taxon>Sphingomonadaceae</taxon>
        <taxon>Novosphingobium</taxon>
    </lineage>
</organism>
<comment type="caution">
    <text evidence="1">The sequence shown here is derived from an EMBL/GenBank/DDBJ whole genome shotgun (WGS) entry which is preliminary data.</text>
</comment>
<keyword evidence="2" id="KW-1185">Reference proteome</keyword>